<proteinExistence type="inferred from homology"/>
<sequence>MPIRLSRFEMPTHIVRDDATATETYARYTADPFEIGYGRTIGNSLRRVLLSSIEGFAIKAIKLEGAAHEFCSIPGVAEDVTDIVLNLKKVLLKSYTRDTRWIRLNKQGPCVVTAADFAVDNSIEILNPDQVIATLDVDGKLNLEAQVGVGRGFCLAEGNKDPSFDIGVIPIDSAFSPVTRVNYDVVNTRVGQRTDYERLILDIWTDGRVSPDEALKTSAALLRHHLDAFVETADDILEFESPTQGSSTETEDLRRKLNMGVNEIELSVRSANCLNAAGITTVGELVAKTEADMLKYRNFGKKSLTEIREKLQEMGLSLGMKFDPNLLDKKND</sequence>
<dbReference type="SUPFAM" id="SSF47789">
    <property type="entry name" value="C-terminal domain of RNA polymerase alpha subunit"/>
    <property type="match status" value="1"/>
</dbReference>
<keyword evidence="4 11" id="KW-0240">DNA-directed RNA polymerase</keyword>
<dbReference type="InterPro" id="IPR011262">
    <property type="entry name" value="DNA-dir_RNA_pol_insert"/>
</dbReference>
<organism evidence="13 14">
    <name type="scientific">Candidatus Spyradenecus faecavium</name>
    <dbReference type="NCBI Taxonomy" id="2840947"/>
    <lineage>
        <taxon>Bacteria</taxon>
        <taxon>Pseudomonadati</taxon>
        <taxon>Lentisphaerota</taxon>
        <taxon>Lentisphaeria</taxon>
        <taxon>Lentisphaerales</taxon>
        <taxon>Lentisphaeraceae</taxon>
        <taxon>Lentisphaeraceae incertae sedis</taxon>
        <taxon>Candidatus Spyradenecus</taxon>
    </lineage>
</organism>
<evidence type="ECO:0000313" key="14">
    <source>
        <dbReference type="Proteomes" id="UP000886845"/>
    </source>
</evidence>
<evidence type="ECO:0000256" key="10">
    <source>
        <dbReference type="ARBA" id="ARBA00048552"/>
    </source>
</evidence>
<dbReference type="FunFam" id="1.10.150.20:FF:000001">
    <property type="entry name" value="DNA-directed RNA polymerase subunit alpha"/>
    <property type="match status" value="1"/>
</dbReference>
<dbReference type="Gene3D" id="1.10.150.20">
    <property type="entry name" value="5' to 3' exonuclease, C-terminal subdomain"/>
    <property type="match status" value="1"/>
</dbReference>
<evidence type="ECO:0000256" key="6">
    <source>
        <dbReference type="ARBA" id="ARBA00022695"/>
    </source>
</evidence>
<dbReference type="SUPFAM" id="SSF56553">
    <property type="entry name" value="Insert subdomain of RNA polymerase alpha subunit"/>
    <property type="match status" value="1"/>
</dbReference>
<dbReference type="EMBL" id="DVOR01000061">
    <property type="protein sequence ID" value="HIV08871.1"/>
    <property type="molecule type" value="Genomic_DNA"/>
</dbReference>
<dbReference type="GO" id="GO:0003899">
    <property type="term" value="F:DNA-directed RNA polymerase activity"/>
    <property type="evidence" value="ECO:0007669"/>
    <property type="project" value="UniProtKB-UniRule"/>
</dbReference>
<evidence type="ECO:0000259" key="12">
    <source>
        <dbReference type="SMART" id="SM00662"/>
    </source>
</evidence>
<dbReference type="InterPro" id="IPR011773">
    <property type="entry name" value="DNA-dir_RpoA"/>
</dbReference>
<dbReference type="FunFam" id="2.170.120.12:FF:000001">
    <property type="entry name" value="DNA-directed RNA polymerase subunit alpha"/>
    <property type="match status" value="1"/>
</dbReference>
<evidence type="ECO:0000313" key="13">
    <source>
        <dbReference type="EMBL" id="HIV08871.1"/>
    </source>
</evidence>
<gene>
    <name evidence="11" type="primary">rpoA</name>
    <name evidence="13" type="ORF">IAC79_01985</name>
</gene>
<evidence type="ECO:0000256" key="5">
    <source>
        <dbReference type="ARBA" id="ARBA00022679"/>
    </source>
</evidence>
<evidence type="ECO:0000256" key="4">
    <source>
        <dbReference type="ARBA" id="ARBA00022478"/>
    </source>
</evidence>
<evidence type="ECO:0000256" key="3">
    <source>
        <dbReference type="ARBA" id="ARBA00015972"/>
    </source>
</evidence>
<reference evidence="13" key="1">
    <citation type="submission" date="2020-10" db="EMBL/GenBank/DDBJ databases">
        <authorList>
            <person name="Gilroy R."/>
        </authorList>
    </citation>
    <scope>NUCLEOTIDE SEQUENCE</scope>
    <source>
        <strain evidence="13">35461</strain>
    </source>
</reference>
<comment type="function">
    <text evidence="11">DNA-dependent RNA polymerase catalyzes the transcription of DNA into RNA using the four ribonucleoside triphosphates as substrates.</text>
</comment>
<dbReference type="EC" id="2.7.7.6" evidence="2 11"/>
<dbReference type="SMART" id="SM00662">
    <property type="entry name" value="RPOLD"/>
    <property type="match status" value="1"/>
</dbReference>
<dbReference type="Pfam" id="PF03118">
    <property type="entry name" value="RNA_pol_A_CTD"/>
    <property type="match status" value="1"/>
</dbReference>
<accession>A0A9D1NMK8</accession>
<dbReference type="InterPro" id="IPR036643">
    <property type="entry name" value="RNApol_insert_sf"/>
</dbReference>
<dbReference type="GO" id="GO:0005737">
    <property type="term" value="C:cytoplasm"/>
    <property type="evidence" value="ECO:0007669"/>
    <property type="project" value="UniProtKB-ARBA"/>
</dbReference>
<dbReference type="GO" id="GO:0000428">
    <property type="term" value="C:DNA-directed RNA polymerase complex"/>
    <property type="evidence" value="ECO:0007669"/>
    <property type="project" value="UniProtKB-KW"/>
</dbReference>
<feature type="region of interest" description="Alpha C-terminal domain (alpha-CTD)" evidence="11">
    <location>
        <begin position="253"/>
        <end position="332"/>
    </location>
</feature>
<keyword evidence="7 11" id="KW-0804">Transcription</keyword>
<dbReference type="GO" id="GO:0003677">
    <property type="term" value="F:DNA binding"/>
    <property type="evidence" value="ECO:0007669"/>
    <property type="project" value="UniProtKB-UniRule"/>
</dbReference>
<reference evidence="13" key="2">
    <citation type="journal article" date="2021" name="PeerJ">
        <title>Extensive microbial diversity within the chicken gut microbiome revealed by metagenomics and culture.</title>
        <authorList>
            <person name="Gilroy R."/>
            <person name="Ravi A."/>
            <person name="Getino M."/>
            <person name="Pursley I."/>
            <person name="Horton D.L."/>
            <person name="Alikhan N.F."/>
            <person name="Baker D."/>
            <person name="Gharbi K."/>
            <person name="Hall N."/>
            <person name="Watson M."/>
            <person name="Adriaenssens E.M."/>
            <person name="Foster-Nyarko E."/>
            <person name="Jarju S."/>
            <person name="Secka A."/>
            <person name="Antonio M."/>
            <person name="Oren A."/>
            <person name="Chaudhuri R.R."/>
            <person name="La Ragione R."/>
            <person name="Hildebrand F."/>
            <person name="Pallen M.J."/>
        </authorList>
    </citation>
    <scope>NUCLEOTIDE SEQUENCE</scope>
    <source>
        <strain evidence="13">35461</strain>
    </source>
</reference>
<name>A0A9D1NMK8_9BACT</name>
<keyword evidence="5 11" id="KW-0808">Transferase</keyword>
<dbReference type="SUPFAM" id="SSF55257">
    <property type="entry name" value="RBP11-like subunits of RNA polymerase"/>
    <property type="match status" value="1"/>
</dbReference>
<evidence type="ECO:0000256" key="2">
    <source>
        <dbReference type="ARBA" id="ARBA00012418"/>
    </source>
</evidence>
<evidence type="ECO:0000256" key="9">
    <source>
        <dbReference type="ARBA" id="ARBA00033070"/>
    </source>
</evidence>
<evidence type="ECO:0000256" key="7">
    <source>
        <dbReference type="ARBA" id="ARBA00023163"/>
    </source>
</evidence>
<dbReference type="GO" id="GO:0006351">
    <property type="term" value="P:DNA-templated transcription"/>
    <property type="evidence" value="ECO:0007669"/>
    <property type="project" value="UniProtKB-UniRule"/>
</dbReference>
<dbReference type="Gene3D" id="3.30.1360.10">
    <property type="entry name" value="RNA polymerase, RBP11-like subunit"/>
    <property type="match status" value="1"/>
</dbReference>
<evidence type="ECO:0000256" key="11">
    <source>
        <dbReference type="HAMAP-Rule" id="MF_00059"/>
    </source>
</evidence>
<dbReference type="HAMAP" id="MF_00059">
    <property type="entry name" value="RNApol_bact_RpoA"/>
    <property type="match status" value="1"/>
</dbReference>
<dbReference type="Gene3D" id="2.170.120.12">
    <property type="entry name" value="DNA-directed RNA polymerase, insert domain"/>
    <property type="match status" value="1"/>
</dbReference>
<dbReference type="NCBIfam" id="NF003519">
    <property type="entry name" value="PRK05182.2-5"/>
    <property type="match status" value="1"/>
</dbReference>
<dbReference type="InterPro" id="IPR011260">
    <property type="entry name" value="RNAP_asu_C"/>
</dbReference>
<dbReference type="Proteomes" id="UP000886845">
    <property type="component" value="Unassembled WGS sequence"/>
</dbReference>
<comment type="similarity">
    <text evidence="1 11">Belongs to the RNA polymerase alpha chain family.</text>
</comment>
<dbReference type="CDD" id="cd06928">
    <property type="entry name" value="RNAP_alpha_NTD"/>
    <property type="match status" value="1"/>
</dbReference>
<dbReference type="NCBIfam" id="NF003513">
    <property type="entry name" value="PRK05182.1-2"/>
    <property type="match status" value="1"/>
</dbReference>
<dbReference type="AlphaFoldDB" id="A0A9D1NMK8"/>
<dbReference type="NCBIfam" id="TIGR02027">
    <property type="entry name" value="rpoA"/>
    <property type="match status" value="1"/>
</dbReference>
<feature type="domain" description="DNA-directed RNA polymerase RpoA/D/Rpb3-type" evidence="12">
    <location>
        <begin position="25"/>
        <end position="232"/>
    </location>
</feature>
<dbReference type="InterPro" id="IPR011263">
    <property type="entry name" value="DNA-dir_RNA_pol_RpoA/D/Rpb3"/>
</dbReference>
<dbReference type="InterPro" id="IPR036603">
    <property type="entry name" value="RBP11-like"/>
</dbReference>
<comment type="catalytic activity">
    <reaction evidence="10 11">
        <text>RNA(n) + a ribonucleoside 5'-triphosphate = RNA(n+1) + diphosphate</text>
        <dbReference type="Rhea" id="RHEA:21248"/>
        <dbReference type="Rhea" id="RHEA-COMP:14527"/>
        <dbReference type="Rhea" id="RHEA-COMP:17342"/>
        <dbReference type="ChEBI" id="CHEBI:33019"/>
        <dbReference type="ChEBI" id="CHEBI:61557"/>
        <dbReference type="ChEBI" id="CHEBI:140395"/>
        <dbReference type="EC" id="2.7.7.6"/>
    </reaction>
</comment>
<dbReference type="GO" id="GO:0046983">
    <property type="term" value="F:protein dimerization activity"/>
    <property type="evidence" value="ECO:0007669"/>
    <property type="project" value="InterPro"/>
</dbReference>
<evidence type="ECO:0000256" key="1">
    <source>
        <dbReference type="ARBA" id="ARBA00007123"/>
    </source>
</evidence>
<comment type="domain">
    <text evidence="11">The N-terminal domain is essential for RNAP assembly and basal transcription, whereas the C-terminal domain is involved in interaction with transcriptional regulators and with upstream promoter elements.</text>
</comment>
<comment type="caution">
    <text evidence="13">The sequence shown here is derived from an EMBL/GenBank/DDBJ whole genome shotgun (WGS) entry which is preliminary data.</text>
</comment>
<keyword evidence="6 11" id="KW-0548">Nucleotidyltransferase</keyword>
<dbReference type="Pfam" id="PF01193">
    <property type="entry name" value="RNA_pol_L"/>
    <property type="match status" value="1"/>
</dbReference>
<comment type="subunit">
    <text evidence="11">Homodimer. The RNAP catalytic core consists of 2 alpha, 1 beta, 1 beta' and 1 omega subunit. When a sigma factor is associated with the core the holoenzyme is formed, which can initiate transcription.</text>
</comment>
<evidence type="ECO:0000256" key="8">
    <source>
        <dbReference type="ARBA" id="ARBA00032524"/>
    </source>
</evidence>
<feature type="region of interest" description="Alpha N-terminal domain (alpha-NTD)" evidence="11">
    <location>
        <begin position="1"/>
        <end position="237"/>
    </location>
</feature>
<dbReference type="Pfam" id="PF01000">
    <property type="entry name" value="RNA_pol_A_bac"/>
    <property type="match status" value="1"/>
</dbReference>
<protein>
    <recommendedName>
        <fullName evidence="3 11">DNA-directed RNA polymerase subunit alpha</fullName>
        <shortName evidence="11">RNAP subunit alpha</shortName>
        <ecNumber evidence="2 11">2.7.7.6</ecNumber>
    </recommendedName>
    <alternativeName>
        <fullName evidence="9 11">RNA polymerase subunit alpha</fullName>
    </alternativeName>
    <alternativeName>
        <fullName evidence="8 11">Transcriptase subunit alpha</fullName>
    </alternativeName>
</protein>